<protein>
    <recommendedName>
        <fullName evidence="1">Ribosomal RNA large subunit methyltransferase K/L-like methyltransferase domain-containing protein</fullName>
    </recommendedName>
</protein>
<comment type="caution">
    <text evidence="2">The sequence shown here is derived from an EMBL/GenBank/DDBJ whole genome shotgun (WGS) entry which is preliminary data.</text>
</comment>
<dbReference type="GO" id="GO:0030488">
    <property type="term" value="P:tRNA methylation"/>
    <property type="evidence" value="ECO:0007669"/>
    <property type="project" value="TreeGrafter"/>
</dbReference>
<keyword evidence="3" id="KW-1185">Reference proteome</keyword>
<evidence type="ECO:0000313" key="2">
    <source>
        <dbReference type="EMBL" id="KAK0524618.1"/>
    </source>
</evidence>
<dbReference type="GO" id="GO:0016423">
    <property type="term" value="F:tRNA (guanine) methyltransferase activity"/>
    <property type="evidence" value="ECO:0007669"/>
    <property type="project" value="TreeGrafter"/>
</dbReference>
<evidence type="ECO:0000313" key="3">
    <source>
        <dbReference type="Proteomes" id="UP001176521"/>
    </source>
</evidence>
<feature type="domain" description="Ribosomal RNA large subunit methyltransferase K/L-like methyltransferase" evidence="1">
    <location>
        <begin position="445"/>
        <end position="507"/>
    </location>
</feature>
<evidence type="ECO:0000259" key="1">
    <source>
        <dbReference type="Pfam" id="PF01170"/>
    </source>
</evidence>
<feature type="non-terminal residue" evidence="2">
    <location>
        <position position="1"/>
    </location>
</feature>
<organism evidence="2 3">
    <name type="scientific">Tilletia horrida</name>
    <dbReference type="NCBI Taxonomy" id="155126"/>
    <lineage>
        <taxon>Eukaryota</taxon>
        <taxon>Fungi</taxon>
        <taxon>Dikarya</taxon>
        <taxon>Basidiomycota</taxon>
        <taxon>Ustilaginomycotina</taxon>
        <taxon>Exobasidiomycetes</taxon>
        <taxon>Tilletiales</taxon>
        <taxon>Tilletiaceae</taxon>
        <taxon>Tilletia</taxon>
    </lineage>
</organism>
<dbReference type="GO" id="GO:0043527">
    <property type="term" value="C:tRNA methyltransferase complex"/>
    <property type="evidence" value="ECO:0007669"/>
    <property type="project" value="UniProtKB-ARBA"/>
</dbReference>
<sequence>LEDFVQHELCVMLSGLAGDDAAPIARIRTIRGCGHIVIDADVDGGDAAPAPQTSSVAAALFLASQLPAVRTAYLLAHQEAMPQDLLDALHHEAIKSGSKEARTKAHKMPIGGDGSARWTDREDELLKRLGAIWSKAEEEQRLSRTLSAWTQTFRAAGQASSSTHADTPAAPSTFRLTFERGHYSFPLIRSRDISKAISEQAWAWLTAPGNGDSGRASWKVSLDHAQLDITLKLIPALWTHIGTADDEDLPRRIRNCNPAGSLAILFRLPSPPATTVPAYRQNLPAFNDLPNCTAMMRYRAAALALAASLPSYTFSSSAPSAQPAVRILEPCCGTGGMAVELAVAIARKQQPVPTSQHTTSSDSAASPTPVEIYACDIDYRFAKRSGEVFRASGFRTRDFTLNVGGPSDDRPPAPSATAASSTITLINAHLDASSPNALSTFVHGPDSVDLILTDLPWGFRVLNQRKLISLYTSLLASFLPVLKPGAFVYLVTAGSSILIRALQAHIEAQQAAAAAQVGAAGLDGSTTKTYALRMVELPLPSDSLSSSGQGPDLIQAGREGTGFREVVIGYHVSLCVLRKLELVMGKTSAQS</sequence>
<name>A0AAN6JI61_9BASI</name>
<dbReference type="Proteomes" id="UP001176521">
    <property type="component" value="Unassembled WGS sequence"/>
</dbReference>
<gene>
    <name evidence="2" type="ORF">OC842_005784</name>
</gene>
<accession>A0AAN6JI61</accession>
<dbReference type="AlphaFoldDB" id="A0AAN6JI61"/>
<proteinExistence type="predicted"/>
<dbReference type="Gene3D" id="3.40.50.150">
    <property type="entry name" value="Vaccinia Virus protein VP39"/>
    <property type="match status" value="1"/>
</dbReference>
<dbReference type="PANTHER" id="PTHR14911">
    <property type="entry name" value="THUMP DOMAIN-CONTAINING"/>
    <property type="match status" value="1"/>
</dbReference>
<dbReference type="SUPFAM" id="SSF53335">
    <property type="entry name" value="S-adenosyl-L-methionine-dependent methyltransferases"/>
    <property type="match status" value="1"/>
</dbReference>
<dbReference type="EMBL" id="JAPDMQ010000442">
    <property type="protein sequence ID" value="KAK0524618.1"/>
    <property type="molecule type" value="Genomic_DNA"/>
</dbReference>
<dbReference type="PANTHER" id="PTHR14911:SF13">
    <property type="entry name" value="TRNA (GUANINE(6)-N2)-METHYLTRANSFERASE THUMP3"/>
    <property type="match status" value="1"/>
</dbReference>
<reference evidence="2" key="1">
    <citation type="journal article" date="2023" name="PhytoFront">
        <title>Draft Genome Resources of Seven Strains of Tilletia horrida, Causal Agent of Kernel Smut of Rice.</title>
        <authorList>
            <person name="Khanal S."/>
            <person name="Antony Babu S."/>
            <person name="Zhou X.G."/>
        </authorList>
    </citation>
    <scope>NUCLEOTIDE SEQUENCE</scope>
    <source>
        <strain evidence="2">TX3</strain>
    </source>
</reference>
<dbReference type="InterPro" id="IPR029063">
    <property type="entry name" value="SAM-dependent_MTases_sf"/>
</dbReference>
<dbReference type="InterPro" id="IPR000241">
    <property type="entry name" value="RlmKL-like_Mtase"/>
</dbReference>
<dbReference type="Pfam" id="PF01170">
    <property type="entry name" value="UPF0020"/>
    <property type="match status" value="1"/>
</dbReference>